<evidence type="ECO:0000256" key="3">
    <source>
        <dbReference type="ARBA" id="ARBA00007012"/>
    </source>
</evidence>
<evidence type="ECO:0000256" key="12">
    <source>
        <dbReference type="ARBA" id="ARBA00022989"/>
    </source>
</evidence>
<dbReference type="Pfam" id="PF00361">
    <property type="entry name" value="Proton_antipo_M"/>
    <property type="match status" value="1"/>
</dbReference>
<evidence type="ECO:0000256" key="16">
    <source>
        <dbReference type="ARBA" id="ARBA00023136"/>
    </source>
</evidence>
<evidence type="ECO:0000256" key="2">
    <source>
        <dbReference type="ARBA" id="ARBA00004448"/>
    </source>
</evidence>
<accession>A0A873WZ31</accession>
<evidence type="ECO:0000256" key="10">
    <source>
        <dbReference type="ARBA" id="ARBA00022967"/>
    </source>
</evidence>
<dbReference type="InterPro" id="IPR050175">
    <property type="entry name" value="Complex_I_Subunit_2"/>
</dbReference>
<evidence type="ECO:0000256" key="7">
    <source>
        <dbReference type="ARBA" id="ARBA00022660"/>
    </source>
</evidence>
<organism evidence="20">
    <name type="scientific">Ceriagrion fallax</name>
    <dbReference type="NCBI Taxonomy" id="638462"/>
    <lineage>
        <taxon>Eukaryota</taxon>
        <taxon>Metazoa</taxon>
        <taxon>Ecdysozoa</taxon>
        <taxon>Arthropoda</taxon>
        <taxon>Hexapoda</taxon>
        <taxon>Insecta</taxon>
        <taxon>Pterygota</taxon>
        <taxon>Palaeoptera</taxon>
        <taxon>Odonata</taxon>
        <taxon>Zygoptera</taxon>
        <taxon>Coenagrionidae</taxon>
        <taxon>Ceriagrion</taxon>
    </lineage>
</organism>
<keyword evidence="7 18" id="KW-0679">Respiratory chain</keyword>
<feature type="domain" description="NADH:quinone oxidoreductase/Mrp antiporter transmembrane" evidence="19">
    <location>
        <begin position="24"/>
        <end position="279"/>
    </location>
</feature>
<protein>
    <recommendedName>
        <fullName evidence="5 18">NADH-ubiquinone oxidoreductase chain 2</fullName>
        <ecNumber evidence="4 18">7.1.1.2</ecNumber>
    </recommendedName>
</protein>
<dbReference type="EMBL" id="MW092110">
    <property type="protein sequence ID" value="QPB15090.1"/>
    <property type="molecule type" value="Genomic_DNA"/>
</dbReference>
<evidence type="ECO:0000256" key="8">
    <source>
        <dbReference type="ARBA" id="ARBA00022692"/>
    </source>
</evidence>
<keyword evidence="15 18" id="KW-0496">Mitochondrion</keyword>
<dbReference type="RefSeq" id="YP_010041756.1">
    <property type="nucleotide sequence ID" value="NC_054209.1"/>
</dbReference>
<keyword evidence="14 18" id="KW-0830">Ubiquinone</keyword>
<feature type="transmembrane region" description="Helical" evidence="18">
    <location>
        <begin position="231"/>
        <end position="249"/>
    </location>
</feature>
<dbReference type="GO" id="GO:0008137">
    <property type="term" value="F:NADH dehydrogenase (ubiquinone) activity"/>
    <property type="evidence" value="ECO:0007669"/>
    <property type="project" value="UniProtKB-EC"/>
</dbReference>
<evidence type="ECO:0000256" key="15">
    <source>
        <dbReference type="ARBA" id="ARBA00023128"/>
    </source>
</evidence>
<keyword evidence="11 18" id="KW-0249">Electron transport</keyword>
<name>A0A873WZ31_9ODON</name>
<dbReference type="CTD" id="4536"/>
<geneLocation type="mitochondrion" evidence="20"/>
<keyword evidence="16 18" id="KW-0472">Membrane</keyword>
<feature type="transmembrane region" description="Helical" evidence="18">
    <location>
        <begin position="144"/>
        <end position="163"/>
    </location>
</feature>
<evidence type="ECO:0000256" key="6">
    <source>
        <dbReference type="ARBA" id="ARBA00022448"/>
    </source>
</evidence>
<evidence type="ECO:0000256" key="9">
    <source>
        <dbReference type="ARBA" id="ARBA00022792"/>
    </source>
</evidence>
<dbReference type="PRINTS" id="PR01436">
    <property type="entry name" value="NADHDHGNASE2"/>
</dbReference>
<evidence type="ECO:0000256" key="17">
    <source>
        <dbReference type="ARBA" id="ARBA00049551"/>
    </source>
</evidence>
<reference evidence="20" key="1">
    <citation type="submission" date="2020-10" db="EMBL/GenBank/DDBJ databases">
        <title>Mitochondrial genome of Ceriagrion fallax.</title>
        <authorList>
            <person name="Shao H."/>
            <person name="Liu Y."/>
        </authorList>
    </citation>
    <scope>NUCLEOTIDE SEQUENCE</scope>
</reference>
<dbReference type="PANTHER" id="PTHR46552">
    <property type="entry name" value="NADH-UBIQUINONE OXIDOREDUCTASE CHAIN 2"/>
    <property type="match status" value="1"/>
</dbReference>
<feature type="transmembrane region" description="Helical" evidence="18">
    <location>
        <begin position="199"/>
        <end position="219"/>
    </location>
</feature>
<keyword evidence="13 18" id="KW-0520">NAD</keyword>
<dbReference type="GO" id="GO:0006120">
    <property type="term" value="P:mitochondrial electron transport, NADH to ubiquinone"/>
    <property type="evidence" value="ECO:0007669"/>
    <property type="project" value="InterPro"/>
</dbReference>
<evidence type="ECO:0000256" key="13">
    <source>
        <dbReference type="ARBA" id="ARBA00023027"/>
    </source>
</evidence>
<comment type="function">
    <text evidence="18">Core subunit of the mitochondrial membrane respiratory chain NADH dehydrogenase (Complex I) which catalyzes electron transfer from NADH through the respiratory chain, using ubiquinone as an electron acceptor. Essential for the catalytic activity and assembly of complex I.</text>
</comment>
<dbReference type="PANTHER" id="PTHR46552:SF1">
    <property type="entry name" value="NADH-UBIQUINONE OXIDOREDUCTASE CHAIN 2"/>
    <property type="match status" value="1"/>
</dbReference>
<sequence>MMMNLSSLLFMSTLIMGTLITISAKSWIIMWIGLEINLLSFIPMMNKNKTPFESESSIKYFMTQAMASMMLLMTILITEMMTLSSEWINMLMLSALFIKMGAPPFHFWFPSVMQGLSWMNCMLLMTWQKIAPMIMMGYQLSVGMFSNFIILMSVVLGAMGGFNQTSIRKLLAYSSISHLGWMITAMLMGTWYWTMYFVMYTMLNIAVVILLNSSTMYYLSQVFSFKMNNNMKFTLFMSMLSLGGLPPFLGFLPKWLIIQNSLGMENKMIIIMIMMTMITLYFYLRMTYSAFTLNNQTSYWLMESKNKSMMYTSMIISLLSIPLITLINLY</sequence>
<evidence type="ECO:0000256" key="1">
    <source>
        <dbReference type="ARBA" id="ARBA00003257"/>
    </source>
</evidence>
<keyword evidence="10 18" id="KW-1278">Translocase</keyword>
<evidence type="ECO:0000256" key="5">
    <source>
        <dbReference type="ARBA" id="ARBA00021008"/>
    </source>
</evidence>
<dbReference type="InterPro" id="IPR001750">
    <property type="entry name" value="ND/Mrp_TM"/>
</dbReference>
<dbReference type="AlphaFoldDB" id="A0A873WZ31"/>
<evidence type="ECO:0000256" key="14">
    <source>
        <dbReference type="ARBA" id="ARBA00023075"/>
    </source>
</evidence>
<feature type="transmembrane region" description="Helical" evidence="18">
    <location>
        <begin position="27"/>
        <end position="46"/>
    </location>
</feature>
<comment type="function">
    <text evidence="1">Core subunit of the mitochondrial membrane respiratory chain NADH dehydrogenase (Complex I) that is believed to belong to the minimal assembly required for catalysis. Complex I functions in the transfer of electrons from NADH to the respiratory chain. The immediate electron acceptor for the enzyme is believed to be ubiquinone.</text>
</comment>
<dbReference type="EC" id="7.1.1.2" evidence="4 18"/>
<evidence type="ECO:0000313" key="20">
    <source>
        <dbReference type="EMBL" id="QPB15090.1"/>
    </source>
</evidence>
<feature type="transmembrane region" description="Helical" evidence="18">
    <location>
        <begin position="269"/>
        <end position="288"/>
    </location>
</feature>
<evidence type="ECO:0000256" key="18">
    <source>
        <dbReference type="RuleBase" id="RU003403"/>
    </source>
</evidence>
<dbReference type="InterPro" id="IPR003917">
    <property type="entry name" value="NADH_UbQ_OxRdtase_chain2"/>
</dbReference>
<feature type="transmembrane region" description="Helical" evidence="18">
    <location>
        <begin position="309"/>
        <end position="329"/>
    </location>
</feature>
<evidence type="ECO:0000256" key="4">
    <source>
        <dbReference type="ARBA" id="ARBA00012944"/>
    </source>
</evidence>
<evidence type="ECO:0000256" key="11">
    <source>
        <dbReference type="ARBA" id="ARBA00022982"/>
    </source>
</evidence>
<comment type="catalytic activity">
    <reaction evidence="17 18">
        <text>a ubiquinone + NADH + 5 H(+)(in) = a ubiquinol + NAD(+) + 4 H(+)(out)</text>
        <dbReference type="Rhea" id="RHEA:29091"/>
        <dbReference type="Rhea" id="RHEA-COMP:9565"/>
        <dbReference type="Rhea" id="RHEA-COMP:9566"/>
        <dbReference type="ChEBI" id="CHEBI:15378"/>
        <dbReference type="ChEBI" id="CHEBI:16389"/>
        <dbReference type="ChEBI" id="CHEBI:17976"/>
        <dbReference type="ChEBI" id="CHEBI:57540"/>
        <dbReference type="ChEBI" id="CHEBI:57945"/>
        <dbReference type="EC" id="7.1.1.2"/>
    </reaction>
</comment>
<dbReference type="GeneID" id="63648404"/>
<keyword evidence="9 18" id="KW-0999">Mitochondrion inner membrane</keyword>
<proteinExistence type="inferred from homology"/>
<feature type="transmembrane region" description="Helical" evidence="18">
    <location>
        <begin position="170"/>
        <end position="193"/>
    </location>
</feature>
<comment type="similarity">
    <text evidence="3 18">Belongs to the complex I subunit 2 family.</text>
</comment>
<dbReference type="GO" id="GO:0005743">
    <property type="term" value="C:mitochondrial inner membrane"/>
    <property type="evidence" value="ECO:0007669"/>
    <property type="project" value="UniProtKB-SubCell"/>
</dbReference>
<keyword evidence="8 18" id="KW-0812">Transmembrane</keyword>
<keyword evidence="6" id="KW-0813">Transport</keyword>
<gene>
    <name evidence="20" type="primary">ND2</name>
</gene>
<evidence type="ECO:0000259" key="19">
    <source>
        <dbReference type="Pfam" id="PF00361"/>
    </source>
</evidence>
<comment type="subcellular location">
    <subcellularLocation>
        <location evidence="2 18">Mitochondrion inner membrane</location>
        <topology evidence="2 18">Multi-pass membrane protein</topology>
    </subcellularLocation>
</comment>
<keyword evidence="12 18" id="KW-1133">Transmembrane helix</keyword>